<sequence>MSKSMGDLAKRKTPADAPAAEVEAAEAQQQENQPATPAAPLRNPVKPQGRPTRGKSKIQSRTMSMEDEYIELIDMLAVIPRFDKFTRSDVIRAAIFQLSEKSPAEIEEAIKLNIEAVNANDVSFRTEEIKRKLMGKS</sequence>
<evidence type="ECO:0000313" key="3">
    <source>
        <dbReference type="Proteomes" id="UP001331691"/>
    </source>
</evidence>
<keyword evidence="3" id="KW-1185">Reference proteome</keyword>
<evidence type="ECO:0000256" key="1">
    <source>
        <dbReference type="SAM" id="MobiDB-lite"/>
    </source>
</evidence>
<dbReference type="RefSeq" id="WP_063160616.1">
    <property type="nucleotide sequence ID" value="NZ_JAZKKV010000004.1"/>
</dbReference>
<dbReference type="AlphaFoldDB" id="A0AB35XDV3"/>
<protein>
    <submittedName>
        <fullName evidence="2">Uncharacterized protein</fullName>
    </submittedName>
</protein>
<gene>
    <name evidence="2" type="ORF">V4836_25895</name>
</gene>
<reference evidence="2 3" key="1">
    <citation type="submission" date="2023-10" db="EMBL/GenBank/DDBJ databases">
        <title>Wastewater isolates of ESBL- and carbapenemase-producing Gram-negative bacteria from New Zealand.</title>
        <authorList>
            <person name="Straub C."/>
            <person name="Weaver L."/>
            <person name="Cornelius A."/>
            <person name="Mcgill E."/>
            <person name="Dyet K."/>
            <person name="White L."/>
            <person name="Pattis I."/>
        </authorList>
    </citation>
    <scope>NUCLEOTIDE SEQUENCE [LARGE SCALE GENOMIC DNA]</scope>
    <source>
        <strain evidence="2 3">ESBL09</strain>
    </source>
</reference>
<proteinExistence type="predicted"/>
<name>A0AB35XDV3_9ENTR</name>
<dbReference type="EMBL" id="JAZKKV010000004">
    <property type="protein sequence ID" value="MEE9657490.1"/>
    <property type="molecule type" value="Genomic_DNA"/>
</dbReference>
<accession>A0AB35XDV3</accession>
<feature type="region of interest" description="Disordered" evidence="1">
    <location>
        <begin position="1"/>
        <end position="62"/>
    </location>
</feature>
<comment type="caution">
    <text evidence="2">The sequence shown here is derived from an EMBL/GenBank/DDBJ whole genome shotgun (WGS) entry which is preliminary data.</text>
</comment>
<evidence type="ECO:0000313" key="2">
    <source>
        <dbReference type="EMBL" id="MEE9657490.1"/>
    </source>
</evidence>
<organism evidence="2 3">
    <name type="scientific">Kluyvera ascorbata</name>
    <dbReference type="NCBI Taxonomy" id="51288"/>
    <lineage>
        <taxon>Bacteria</taxon>
        <taxon>Pseudomonadati</taxon>
        <taxon>Pseudomonadota</taxon>
        <taxon>Gammaproteobacteria</taxon>
        <taxon>Enterobacterales</taxon>
        <taxon>Enterobacteriaceae</taxon>
        <taxon>Kluyvera</taxon>
    </lineage>
</organism>
<feature type="compositionally biased region" description="Low complexity" evidence="1">
    <location>
        <begin position="15"/>
        <end position="40"/>
    </location>
</feature>
<dbReference type="Proteomes" id="UP001331691">
    <property type="component" value="Unassembled WGS sequence"/>
</dbReference>